<name>A0ABN8YI72_RANTA</name>
<evidence type="ECO:0000313" key="3">
    <source>
        <dbReference type="Proteomes" id="UP001176941"/>
    </source>
</evidence>
<organism evidence="2 3">
    <name type="scientific">Rangifer tarandus platyrhynchus</name>
    <name type="common">Svalbard reindeer</name>
    <dbReference type="NCBI Taxonomy" id="3082113"/>
    <lineage>
        <taxon>Eukaryota</taxon>
        <taxon>Metazoa</taxon>
        <taxon>Chordata</taxon>
        <taxon>Craniata</taxon>
        <taxon>Vertebrata</taxon>
        <taxon>Euteleostomi</taxon>
        <taxon>Mammalia</taxon>
        <taxon>Eutheria</taxon>
        <taxon>Laurasiatheria</taxon>
        <taxon>Artiodactyla</taxon>
        <taxon>Ruminantia</taxon>
        <taxon>Pecora</taxon>
        <taxon>Cervidae</taxon>
        <taxon>Odocoileinae</taxon>
        <taxon>Rangifer</taxon>
    </lineage>
</organism>
<dbReference type="Proteomes" id="UP001176941">
    <property type="component" value="Chromosome 20"/>
</dbReference>
<proteinExistence type="predicted"/>
<accession>A0ABN8YI72</accession>
<gene>
    <name evidence="2" type="ORF">MRATA1EN1_LOCUS10222</name>
</gene>
<keyword evidence="3" id="KW-1185">Reference proteome</keyword>
<sequence length="104" mass="11030">MTYPPGLGFQLAPPPRSSNPDARGWKIISHIPSWLKDALPPPSPETTPVPESLGDSPFWSWGAHGISNLPPSAPTGLRNTPHPRVGGMSLSTILDATIPMQGAF</sequence>
<feature type="region of interest" description="Disordered" evidence="1">
    <location>
        <begin position="36"/>
        <end position="55"/>
    </location>
</feature>
<dbReference type="EMBL" id="OX459956">
    <property type="protein sequence ID" value="CAI9161260.1"/>
    <property type="molecule type" value="Genomic_DNA"/>
</dbReference>
<evidence type="ECO:0000256" key="1">
    <source>
        <dbReference type="SAM" id="MobiDB-lite"/>
    </source>
</evidence>
<reference evidence="2" key="1">
    <citation type="submission" date="2023-04" db="EMBL/GenBank/DDBJ databases">
        <authorList>
            <consortium name="ELIXIR-Norway"/>
        </authorList>
    </citation>
    <scope>NUCLEOTIDE SEQUENCE [LARGE SCALE GENOMIC DNA]</scope>
</reference>
<feature type="region of interest" description="Disordered" evidence="1">
    <location>
        <begin position="1"/>
        <end position="21"/>
    </location>
</feature>
<protein>
    <submittedName>
        <fullName evidence="2">Uncharacterized protein</fullName>
    </submittedName>
</protein>
<evidence type="ECO:0000313" key="2">
    <source>
        <dbReference type="EMBL" id="CAI9161260.1"/>
    </source>
</evidence>